<accession>A0A6J4PAD9</accession>
<dbReference type="AlphaFoldDB" id="A0A6J4PAD9"/>
<protein>
    <submittedName>
        <fullName evidence="2">Uncharacterized protein</fullName>
    </submittedName>
</protein>
<feature type="compositionally biased region" description="Low complexity" evidence="1">
    <location>
        <begin position="1"/>
        <end position="26"/>
    </location>
</feature>
<organism evidence="2">
    <name type="scientific">uncultured Phycisphaerae bacterium</name>
    <dbReference type="NCBI Taxonomy" id="904963"/>
    <lineage>
        <taxon>Bacteria</taxon>
        <taxon>Pseudomonadati</taxon>
        <taxon>Planctomycetota</taxon>
        <taxon>Phycisphaerae</taxon>
        <taxon>environmental samples</taxon>
    </lineage>
</organism>
<feature type="non-terminal residue" evidence="2">
    <location>
        <position position="75"/>
    </location>
</feature>
<evidence type="ECO:0000256" key="1">
    <source>
        <dbReference type="SAM" id="MobiDB-lite"/>
    </source>
</evidence>
<name>A0A6J4PAD9_9BACT</name>
<dbReference type="EMBL" id="CADCUQ010000485">
    <property type="protein sequence ID" value="CAA9408623.1"/>
    <property type="molecule type" value="Genomic_DNA"/>
</dbReference>
<proteinExistence type="predicted"/>
<gene>
    <name evidence="2" type="ORF">AVDCRST_MAG64-2233</name>
</gene>
<sequence length="75" mass="7569">GTARAEIRAAPAAAPAAGAGIPGSAAREVRTFPGMGRARRPVDVGGAGLPGGRRGGRAHAGVRDDRRRDAVVRFL</sequence>
<feature type="region of interest" description="Disordered" evidence="1">
    <location>
        <begin position="1"/>
        <end position="65"/>
    </location>
</feature>
<reference evidence="2" key="1">
    <citation type="submission" date="2020-02" db="EMBL/GenBank/DDBJ databases">
        <authorList>
            <person name="Meier V. D."/>
        </authorList>
    </citation>
    <scope>NUCLEOTIDE SEQUENCE</scope>
    <source>
        <strain evidence="2">AVDCRST_MAG64</strain>
    </source>
</reference>
<evidence type="ECO:0000313" key="2">
    <source>
        <dbReference type="EMBL" id="CAA9408623.1"/>
    </source>
</evidence>
<feature type="non-terminal residue" evidence="2">
    <location>
        <position position="1"/>
    </location>
</feature>